<dbReference type="InterPro" id="IPR019496">
    <property type="entry name" value="NUFIP1_cons_dom"/>
</dbReference>
<dbReference type="GeneID" id="59344241"/>
<evidence type="ECO:0000256" key="1">
    <source>
        <dbReference type="SAM" id="MobiDB-lite"/>
    </source>
</evidence>
<sequence>MQQPPWPFQTYYSAHYAAAYQQQQQQQTRVNLPNLPVAGPSKRPPGQPSSAWYQPGNVRCTYKTCTFSGSKQSVETHMMDRHLIFPAGWDKRKKEPQWDADPSLKGKQVPIQGTGIMLNTPEKLAEWLAERKRRWPSAQLVAEKKRKLEEAAARGELAALDMGRKRQRTENNESRGRGRGKGRGRGTLRGRGKGRGNAPMPTTSRESSGSSSEDDSPPEALSSKKDDPPPIPAQPVSRPRVQQPKNPVHNVFASRPTLLRNLLLPEIRITVSNLSQAIHFLVDNDFLQDVELKPGQANQRLVQVLEAGGNDNNISGQ</sequence>
<dbReference type="GO" id="GO:0000492">
    <property type="term" value="P:box C/D snoRNP assembly"/>
    <property type="evidence" value="ECO:0007669"/>
    <property type="project" value="TreeGrafter"/>
</dbReference>
<dbReference type="AlphaFoldDB" id="A0A8H6SXC0"/>
<accession>A0A8H6SXC0</accession>
<evidence type="ECO:0000313" key="3">
    <source>
        <dbReference type="EMBL" id="KAF7306998.1"/>
    </source>
</evidence>
<feature type="compositionally biased region" description="Basic and acidic residues" evidence="1">
    <location>
        <begin position="162"/>
        <end position="176"/>
    </location>
</feature>
<comment type="caution">
    <text evidence="3">The sequence shown here is derived from an EMBL/GenBank/DDBJ whole genome shotgun (WGS) entry which is preliminary data.</text>
</comment>
<feature type="domain" description="FMR1-interacting protein 1 conserved" evidence="2">
    <location>
        <begin position="105"/>
        <end position="156"/>
    </location>
</feature>
<name>A0A8H6SXC0_9AGAR</name>
<feature type="region of interest" description="Disordered" evidence="1">
    <location>
        <begin position="158"/>
        <end position="249"/>
    </location>
</feature>
<dbReference type="Pfam" id="PF10453">
    <property type="entry name" value="NUFIP1"/>
    <property type="match status" value="1"/>
</dbReference>
<keyword evidence="4" id="KW-1185">Reference proteome</keyword>
<dbReference type="OrthoDB" id="273070at2759"/>
<dbReference type="PANTHER" id="PTHR13309:SF0">
    <property type="entry name" value="FMR1-INTERACTING PROTEIN NUFIP1"/>
    <property type="match status" value="1"/>
</dbReference>
<evidence type="ECO:0000259" key="2">
    <source>
        <dbReference type="Pfam" id="PF10453"/>
    </source>
</evidence>
<protein>
    <submittedName>
        <fullName evidence="3">Nuclear fragile X mental retardation-interacting protein 1</fullName>
    </submittedName>
</protein>
<dbReference type="RefSeq" id="XP_037222017.1">
    <property type="nucleotide sequence ID" value="XM_037361725.1"/>
</dbReference>
<organism evidence="3 4">
    <name type="scientific">Mycena indigotica</name>
    <dbReference type="NCBI Taxonomy" id="2126181"/>
    <lineage>
        <taxon>Eukaryota</taxon>
        <taxon>Fungi</taxon>
        <taxon>Dikarya</taxon>
        <taxon>Basidiomycota</taxon>
        <taxon>Agaricomycotina</taxon>
        <taxon>Agaricomycetes</taxon>
        <taxon>Agaricomycetidae</taxon>
        <taxon>Agaricales</taxon>
        <taxon>Marasmiineae</taxon>
        <taxon>Mycenaceae</taxon>
        <taxon>Mycena</taxon>
    </lineage>
</organism>
<proteinExistence type="predicted"/>
<dbReference type="PANTHER" id="PTHR13309">
    <property type="entry name" value="NUCLEAR FRAGILE X MENTAL RETARDATION PROTEIN INTERACTING PROTEIN 1"/>
    <property type="match status" value="1"/>
</dbReference>
<dbReference type="InterPro" id="IPR039136">
    <property type="entry name" value="NUFIP1-like"/>
</dbReference>
<feature type="compositionally biased region" description="Basic residues" evidence="1">
    <location>
        <begin position="177"/>
        <end position="194"/>
    </location>
</feature>
<gene>
    <name evidence="3" type="ORF">MIND_00492600</name>
</gene>
<feature type="region of interest" description="Disordered" evidence="1">
    <location>
        <begin position="23"/>
        <end position="53"/>
    </location>
</feature>
<dbReference type="Proteomes" id="UP000636479">
    <property type="component" value="Unassembled WGS sequence"/>
</dbReference>
<evidence type="ECO:0000313" key="4">
    <source>
        <dbReference type="Proteomes" id="UP000636479"/>
    </source>
</evidence>
<dbReference type="GO" id="GO:0003723">
    <property type="term" value="F:RNA binding"/>
    <property type="evidence" value="ECO:0007669"/>
    <property type="project" value="InterPro"/>
</dbReference>
<dbReference type="GO" id="GO:0005634">
    <property type="term" value="C:nucleus"/>
    <property type="evidence" value="ECO:0007669"/>
    <property type="project" value="TreeGrafter"/>
</dbReference>
<reference evidence="3" key="1">
    <citation type="submission" date="2020-05" db="EMBL/GenBank/DDBJ databases">
        <title>Mycena genomes resolve the evolution of fungal bioluminescence.</title>
        <authorList>
            <person name="Tsai I.J."/>
        </authorList>
    </citation>
    <scope>NUCLEOTIDE SEQUENCE</scope>
    <source>
        <strain evidence="3">171206Taipei</strain>
    </source>
</reference>
<dbReference type="EMBL" id="JACAZF010000004">
    <property type="protein sequence ID" value="KAF7306998.1"/>
    <property type="molecule type" value="Genomic_DNA"/>
</dbReference>